<dbReference type="RefSeq" id="XP_073922571.1">
    <property type="nucleotide sequence ID" value="XM_074066470.1"/>
</dbReference>
<reference evidence="2" key="1">
    <citation type="submission" date="2025-08" db="UniProtKB">
        <authorList>
            <consortium name="RefSeq"/>
        </authorList>
    </citation>
    <scope>IDENTIFICATION</scope>
</reference>
<keyword evidence="1" id="KW-1185">Reference proteome</keyword>
<proteinExistence type="predicted"/>
<gene>
    <name evidence="2" type="primary">LOC109678242</name>
</gene>
<evidence type="ECO:0000313" key="1">
    <source>
        <dbReference type="Proteomes" id="UP001732720"/>
    </source>
</evidence>
<organism evidence="1 2">
    <name type="scientific">Castor canadensis</name>
    <name type="common">American beaver</name>
    <dbReference type="NCBI Taxonomy" id="51338"/>
    <lineage>
        <taxon>Eukaryota</taxon>
        <taxon>Metazoa</taxon>
        <taxon>Chordata</taxon>
        <taxon>Craniata</taxon>
        <taxon>Vertebrata</taxon>
        <taxon>Euteleostomi</taxon>
        <taxon>Mammalia</taxon>
        <taxon>Eutheria</taxon>
        <taxon>Euarchontoglires</taxon>
        <taxon>Glires</taxon>
        <taxon>Rodentia</taxon>
        <taxon>Castorimorpha</taxon>
        <taxon>Castoridae</taxon>
        <taxon>Castor</taxon>
    </lineage>
</organism>
<protein>
    <submittedName>
        <fullName evidence="2">Uncharacterized protein isoform X1</fullName>
    </submittedName>
</protein>
<sequence>MMLLLGRLLCSSLQAQCSSWPLPCPGVAQLDLTCDPAQRKGQGCRTHGLGPRISGHALPATPALHAQPRVLCTARESTHVLQGVAFPLGILVPPSCHDCLLQALMDKAAAHSCPRPPQDAIITVSCGLQELKSGHACFVSSSGPEHMQARPPLLWAALAAP</sequence>
<name>A0AC58LZI3_CASCN</name>
<evidence type="ECO:0000313" key="2">
    <source>
        <dbReference type="RefSeq" id="XP_073922571.1"/>
    </source>
</evidence>
<accession>A0AC58LZI3</accession>
<dbReference type="Proteomes" id="UP001732720">
    <property type="component" value="Chromosome 2"/>
</dbReference>